<dbReference type="Gene3D" id="2.40.390.10">
    <property type="entry name" value="CV3147-like"/>
    <property type="match status" value="1"/>
</dbReference>
<dbReference type="EMBL" id="LN879502">
    <property type="protein sequence ID" value="CUI15675.1"/>
    <property type="molecule type" value="Genomic_DNA"/>
</dbReference>
<keyword evidence="4" id="KW-1185">Reference proteome</keyword>
<evidence type="ECO:0000313" key="3">
    <source>
        <dbReference type="EMBL" id="CUI15675.1"/>
    </source>
</evidence>
<dbReference type="AlphaFoldDB" id="A0A0U5K0P5"/>
<evidence type="ECO:0000259" key="1">
    <source>
        <dbReference type="Pfam" id="PF06032"/>
    </source>
</evidence>
<dbReference type="Proteomes" id="UP000069902">
    <property type="component" value="Chromosome cPNK"/>
</dbReference>
<dbReference type="RefSeq" id="WP_059059523.1">
    <property type="nucleotide sequence ID" value="NZ_LN879502.1"/>
</dbReference>
<dbReference type="Gene3D" id="3.40.1610.10">
    <property type="entry name" value="CV3147-like domain"/>
    <property type="match status" value="1"/>
</dbReference>
<gene>
    <name evidence="3" type="ORF">PNK_0036</name>
</gene>
<evidence type="ECO:0008006" key="5">
    <source>
        <dbReference type="Google" id="ProtNLM"/>
    </source>
</evidence>
<feature type="domain" description="S-Me-THD N-terminal" evidence="1">
    <location>
        <begin position="13"/>
        <end position="168"/>
    </location>
</feature>
<evidence type="ECO:0000259" key="2">
    <source>
        <dbReference type="Pfam" id="PF20906"/>
    </source>
</evidence>
<dbReference type="Pfam" id="PF06032">
    <property type="entry name" value="S-Me-THD_N"/>
    <property type="match status" value="1"/>
</dbReference>
<dbReference type="InterPro" id="IPR024071">
    <property type="entry name" value="S-Me-THD_C_sf"/>
</dbReference>
<dbReference type="KEGG" id="pnl:PNK_0036"/>
<dbReference type="InParanoid" id="A0A0U5K0P5"/>
<protein>
    <recommendedName>
        <fullName evidence="5">DUF917 domain-containing protein</fullName>
    </recommendedName>
</protein>
<dbReference type="Pfam" id="PF20906">
    <property type="entry name" value="S-Me-THD_C"/>
    <property type="match status" value="1"/>
</dbReference>
<proteinExistence type="predicted"/>
<sequence>MKTLNIMTIGEAELEALAVGANVLGSGGGGDPAYDLLIAKENIGLYGPVPLLQVGDIDDQDLVVPIGYMGAPLVCLEKLPSGLEFPLLFELIQAHFKLSVAAILPFEIGGSNAMAPFSVAGRLGLPVLDADTFGRAFPEMHMSVCRLAGLSPSPAFIADSVGNHAVVSSQDDYQMERQLRALTTAMGASAAVCTYPMKGKQAKQTLIKGMLSLAIEIGKAVLAQGGISLAELIRPWQGEVLFSGTLVDIDSRLEDSFLKGKAVVEKGQQTWAIHYQNEFLAVEHNGSYLATTPTIITLFDEENGMPVPIERLRYGLSVSVCTFPAPVIWQTAAGLACVGPEVFGFESIGKHK</sequence>
<feature type="domain" description="S-Me-THD-like C-terminal" evidence="2">
    <location>
        <begin position="170"/>
        <end position="346"/>
    </location>
</feature>
<dbReference type="InterPro" id="IPR027479">
    <property type="entry name" value="S-Me-THD_N_sf"/>
</dbReference>
<dbReference type="InterPro" id="IPR048350">
    <property type="entry name" value="S-Me-THD-like_C"/>
</dbReference>
<dbReference type="STRING" id="389348.PNK_0036"/>
<organism evidence="3 4">
    <name type="scientific">Candidatus Protochlamydia naegleriophila</name>
    <dbReference type="NCBI Taxonomy" id="389348"/>
    <lineage>
        <taxon>Bacteria</taxon>
        <taxon>Pseudomonadati</taxon>
        <taxon>Chlamydiota</taxon>
        <taxon>Chlamydiia</taxon>
        <taxon>Parachlamydiales</taxon>
        <taxon>Parachlamydiaceae</taxon>
        <taxon>Candidatus Protochlamydia</taxon>
    </lineage>
</organism>
<dbReference type="SUPFAM" id="SSF160991">
    <property type="entry name" value="CV3147-like"/>
    <property type="match status" value="1"/>
</dbReference>
<dbReference type="PATRIC" id="fig|389348.3.peg.43"/>
<name>A0A0U5K0P5_9BACT</name>
<evidence type="ECO:0000313" key="4">
    <source>
        <dbReference type="Proteomes" id="UP000069902"/>
    </source>
</evidence>
<reference evidence="4" key="1">
    <citation type="submission" date="2015-09" db="EMBL/GenBank/DDBJ databases">
        <authorList>
            <person name="Bertelli C."/>
        </authorList>
    </citation>
    <scope>NUCLEOTIDE SEQUENCE [LARGE SCALE GENOMIC DNA]</scope>
    <source>
        <strain evidence="4">KNic</strain>
    </source>
</reference>
<dbReference type="InterPro" id="IPR010318">
    <property type="entry name" value="S-Me-THD_N"/>
</dbReference>
<accession>A0A0U5K0P5</accession>